<organism evidence="2">
    <name type="scientific">Pseudo-nitzschia cuspidata</name>
    <dbReference type="NCBI Taxonomy" id="237455"/>
    <lineage>
        <taxon>Eukaryota</taxon>
        <taxon>Sar</taxon>
        <taxon>Stramenopiles</taxon>
        <taxon>Ochrophyta</taxon>
        <taxon>Bacillariophyta</taxon>
        <taxon>Bacillariophyceae</taxon>
        <taxon>Bacillariophycidae</taxon>
        <taxon>Bacillariales</taxon>
        <taxon>Bacillariaceae</taxon>
        <taxon>Pseudo-nitzschia</taxon>
    </lineage>
</organism>
<reference evidence="2" key="1">
    <citation type="submission" date="2020-12" db="EMBL/GenBank/DDBJ databases">
        <title>The mitochondrial genome of the harmful algal species Pseudo-nitzschia cuspidata (Bacillariophyceae, Bacillariophyta).</title>
        <authorList>
            <person name="Chen Y."/>
            <person name="He Z."/>
            <person name="Zhang M."/>
            <person name="Liu F."/>
            <person name="Chen N."/>
        </authorList>
    </citation>
    <scope>NUCLEOTIDE SEQUENCE</scope>
    <source>
        <strain evidence="2">CNS00150</strain>
    </source>
</reference>
<feature type="transmembrane region" description="Helical" evidence="1">
    <location>
        <begin position="29"/>
        <end position="49"/>
    </location>
</feature>
<dbReference type="RefSeq" id="YP_010119669.1">
    <property type="nucleotide sequence ID" value="NC_056161.1"/>
</dbReference>
<gene>
    <name evidence="2" type="primary">atp8</name>
</gene>
<dbReference type="GeneID" id="65321164"/>
<protein>
    <submittedName>
        <fullName evidence="2">ATPase subunit 8</fullName>
    </submittedName>
</protein>
<keyword evidence="1" id="KW-0812">Transmembrane</keyword>
<evidence type="ECO:0000256" key="1">
    <source>
        <dbReference type="SAM" id="Phobius"/>
    </source>
</evidence>
<sequence length="89" mass="10221">MLTTRTLVRTQPEENTKIPQLDFSTLSTVLFSSLVSVVLYYSFVALRLLPDVITVLKFRAKKLVKENSLNLDLVFLPNLFSYDVIVKKK</sequence>
<keyword evidence="1" id="KW-1133">Transmembrane helix</keyword>
<keyword evidence="2" id="KW-0496">Mitochondrion</keyword>
<name>A0A888TWQ0_9STRA</name>
<dbReference type="AlphaFoldDB" id="A0A888TWQ0"/>
<dbReference type="EMBL" id="MW405262">
    <property type="protein sequence ID" value="QRC12161.1"/>
    <property type="molecule type" value="Genomic_DNA"/>
</dbReference>
<proteinExistence type="predicted"/>
<geneLocation type="mitochondrion" evidence="2"/>
<evidence type="ECO:0000313" key="2">
    <source>
        <dbReference type="EMBL" id="QRC12161.1"/>
    </source>
</evidence>
<keyword evidence="1" id="KW-0472">Membrane</keyword>
<accession>A0A888TWQ0</accession>